<dbReference type="InterPro" id="IPR006838">
    <property type="entry name" value="ADTRP_AIG1"/>
</dbReference>
<dbReference type="DNASU" id="109254"/>
<feature type="transmembrane region" description="Helical" evidence="17">
    <location>
        <begin position="38"/>
        <end position="57"/>
    </location>
</feature>
<comment type="catalytic activity">
    <reaction evidence="1">
        <text>9-(9Z-hexadecenoyloxy)-octadecanoate + H2O = (9Z)-hexadecenoate + 9-hydroxy-octadecanoate + H(+)</text>
        <dbReference type="Rhea" id="RHEA:52068"/>
        <dbReference type="ChEBI" id="CHEBI:15377"/>
        <dbReference type="ChEBI" id="CHEBI:15378"/>
        <dbReference type="ChEBI" id="CHEBI:32372"/>
        <dbReference type="ChEBI" id="CHEBI:136286"/>
        <dbReference type="ChEBI" id="CHEBI:136309"/>
    </reaction>
    <physiologicalReaction direction="left-to-right" evidence="1">
        <dbReference type="Rhea" id="RHEA:52069"/>
    </physiologicalReaction>
</comment>
<evidence type="ECO:0000256" key="1">
    <source>
        <dbReference type="ARBA" id="ARBA00000923"/>
    </source>
</evidence>
<sequence length="262" mass="30528">MQLSSLNRGQLGHPGLRVNAERVPLSLRSREAMTKTTTCVYHFLVLNWYIFLNYHIPQIGRNEEKLREFHDGGRSKYLTLLNLLLQAIFFGVACLDDVLKRVIGRKDIKFVTSFRDLLFTTMAFPISTFVFLVFWTLFHYDRSLVYPKGLDDFFPAWVNHAMHTSIFPFSLFETILRPHNYPSKKLGLTLLGAFNFAYIIRILWRYVQTGNWVYPVFDSLSPLGIIIFFSAAYILVAGIYLFGEKINHWKWGAIAKPQMKKN</sequence>
<comment type="catalytic activity">
    <reaction evidence="13">
        <text>9-octadecanoyloxy-octadecanoate + H2O = 9-hydroxy-octadecanoate + octadecanoate + H(+)</text>
        <dbReference type="Rhea" id="RHEA:52096"/>
        <dbReference type="ChEBI" id="CHEBI:15377"/>
        <dbReference type="ChEBI" id="CHEBI:15378"/>
        <dbReference type="ChEBI" id="CHEBI:25629"/>
        <dbReference type="ChEBI" id="CHEBI:136286"/>
        <dbReference type="ChEBI" id="CHEBI:136373"/>
    </reaction>
    <physiologicalReaction direction="left-to-right" evidence="13">
        <dbReference type="Rhea" id="RHEA:52097"/>
    </physiologicalReaction>
</comment>
<comment type="catalytic activity">
    <reaction evidence="8">
        <text>13-octadecanoyloxy-octadecanoate + H2O = 13-hydroxy-octadecanoate + octadecanoate + H(+)</text>
        <dbReference type="Rhea" id="RHEA:52084"/>
        <dbReference type="ChEBI" id="CHEBI:15377"/>
        <dbReference type="ChEBI" id="CHEBI:15378"/>
        <dbReference type="ChEBI" id="CHEBI:25629"/>
        <dbReference type="ChEBI" id="CHEBI:136304"/>
        <dbReference type="ChEBI" id="CHEBI:136335"/>
    </reaction>
    <physiologicalReaction direction="left-to-right" evidence="8">
        <dbReference type="Rhea" id="RHEA:52085"/>
    </physiologicalReaction>
</comment>
<dbReference type="VEuPathDB" id="HostDB:ENSMUSG00000058022"/>
<dbReference type="MGI" id="MGI:1924596">
    <property type="gene designation" value="Adtrp"/>
</dbReference>
<dbReference type="GO" id="GO:0016020">
    <property type="term" value="C:membrane"/>
    <property type="evidence" value="ECO:0007669"/>
    <property type="project" value="InterPro"/>
</dbReference>
<comment type="catalytic activity">
    <reaction evidence="15">
        <text>13-(9Z-hexadecenoyloxy)-octadecanoate + H2O = 13-hydroxy-octadecanoate + (9Z)-hexadecenoate + H(+)</text>
        <dbReference type="Rhea" id="RHEA:52076"/>
        <dbReference type="ChEBI" id="CHEBI:15377"/>
        <dbReference type="ChEBI" id="CHEBI:15378"/>
        <dbReference type="ChEBI" id="CHEBI:32372"/>
        <dbReference type="ChEBI" id="CHEBI:136304"/>
        <dbReference type="ChEBI" id="CHEBI:136315"/>
    </reaction>
    <physiologicalReaction direction="left-to-right" evidence="15">
        <dbReference type="Rhea" id="RHEA:52077"/>
    </physiologicalReaction>
</comment>
<keyword evidence="20" id="KW-1185">Reference proteome</keyword>
<dbReference type="GeneTree" id="ENSGT00940000158284"/>
<dbReference type="Proteomes" id="UP000000589">
    <property type="component" value="Chromosome 13"/>
</dbReference>
<feature type="transmembrane region" description="Helical" evidence="17">
    <location>
        <begin position="77"/>
        <end position="96"/>
    </location>
</feature>
<dbReference type="BioGRID-ORCS" id="109254">
    <property type="hits" value="3 hits in 77 CRISPR screens"/>
</dbReference>
<comment type="catalytic activity">
    <reaction evidence="12">
        <text>9-(9Z-octadecenoyloxy)-octadecanoate + H2O = 9-hydroxy-octadecanoate + (9Z)-octadecenoate + H(+)</text>
        <dbReference type="Rhea" id="RHEA:52048"/>
        <dbReference type="ChEBI" id="CHEBI:15377"/>
        <dbReference type="ChEBI" id="CHEBI:15378"/>
        <dbReference type="ChEBI" id="CHEBI:30823"/>
        <dbReference type="ChEBI" id="CHEBI:136282"/>
        <dbReference type="ChEBI" id="CHEBI:136286"/>
    </reaction>
    <physiologicalReaction direction="left-to-right" evidence="12">
        <dbReference type="Rhea" id="RHEA:52049"/>
    </physiologicalReaction>
</comment>
<dbReference type="Ensembl" id="ENSMUST00000072012.10">
    <property type="protein sequence ID" value="ENSMUSP00000071899.4"/>
    <property type="gene ID" value="ENSMUSG00000058022.16"/>
</dbReference>
<dbReference type="RefSeq" id="NP_780626.1">
    <property type="nucleotide sequence ID" value="NM_175417.4"/>
</dbReference>
<dbReference type="AGR" id="MGI:1924596"/>
<dbReference type="PhylomeDB" id="A0A0R4J0W3"/>
<comment type="catalytic activity">
    <reaction evidence="9">
        <text>9-hexadecanoyloxy-octadecanoate + H2O = 9-hydroxy-octadecanoate + hexadecanoate + H(+)</text>
        <dbReference type="Rhea" id="RHEA:52052"/>
        <dbReference type="ChEBI" id="CHEBI:7896"/>
        <dbReference type="ChEBI" id="CHEBI:15377"/>
        <dbReference type="ChEBI" id="CHEBI:15378"/>
        <dbReference type="ChEBI" id="CHEBI:83670"/>
        <dbReference type="ChEBI" id="CHEBI:136286"/>
    </reaction>
    <physiologicalReaction direction="left-to-right" evidence="9">
        <dbReference type="Rhea" id="RHEA:52053"/>
    </physiologicalReaction>
</comment>
<comment type="catalytic activity">
    <reaction evidence="10">
        <text>12-octadecanoyloxy-octadecanoate + H2O = 12-hydroxyoctadecanoate + octadecanoate + H(+)</text>
        <dbReference type="Rhea" id="RHEA:52080"/>
        <dbReference type="ChEBI" id="CHEBI:15377"/>
        <dbReference type="ChEBI" id="CHEBI:15378"/>
        <dbReference type="ChEBI" id="CHEBI:25629"/>
        <dbReference type="ChEBI" id="CHEBI:84201"/>
        <dbReference type="ChEBI" id="CHEBI:136330"/>
    </reaction>
    <physiologicalReaction direction="left-to-right" evidence="10">
        <dbReference type="Rhea" id="RHEA:52081"/>
    </physiologicalReaction>
</comment>
<comment type="catalytic activity">
    <reaction evidence="16">
        <text>12-(9Z-hexadecenoyloxy)-octadecanoate + H2O = 12-hydroxyoctadecanoate + (9Z)-hexadecenoate + H(+)</text>
        <dbReference type="Rhea" id="RHEA:52072"/>
        <dbReference type="ChEBI" id="CHEBI:15377"/>
        <dbReference type="ChEBI" id="CHEBI:15378"/>
        <dbReference type="ChEBI" id="CHEBI:32372"/>
        <dbReference type="ChEBI" id="CHEBI:84201"/>
        <dbReference type="ChEBI" id="CHEBI:136312"/>
    </reaction>
    <physiologicalReaction direction="left-to-right" evidence="16">
        <dbReference type="Rhea" id="RHEA:52073"/>
    </physiologicalReaction>
</comment>
<dbReference type="GO" id="GO:0012505">
    <property type="term" value="C:endomembrane system"/>
    <property type="evidence" value="ECO:0007669"/>
    <property type="project" value="UniProtKB-SubCell"/>
</dbReference>
<keyword evidence="6 17" id="KW-0472">Membrane</keyword>
<keyword evidence="5 17" id="KW-1133">Transmembrane helix</keyword>
<proteinExistence type="inferred from homology"/>
<evidence type="ECO:0000313" key="19">
    <source>
        <dbReference type="MGI" id="MGI:1924596"/>
    </source>
</evidence>
<comment type="similarity">
    <text evidence="3">Belongs to the AIG1 family.</text>
</comment>
<evidence type="ECO:0000256" key="8">
    <source>
        <dbReference type="ARBA" id="ARBA00047427"/>
    </source>
</evidence>
<dbReference type="CTD" id="84830"/>
<dbReference type="OrthoDB" id="1898221at2759"/>
<evidence type="ECO:0000256" key="2">
    <source>
        <dbReference type="ARBA" id="ARBA00004127"/>
    </source>
</evidence>
<dbReference type="PANTHER" id="PTHR10989:SF17">
    <property type="entry name" value="ANDROGEN-DEPENDENT TFPI-REGULATING PROTEIN"/>
    <property type="match status" value="1"/>
</dbReference>
<keyword evidence="4 17" id="KW-0812">Transmembrane</keyword>
<evidence type="ECO:0000256" key="16">
    <source>
        <dbReference type="ARBA" id="ARBA00049428"/>
    </source>
</evidence>
<evidence type="ECO:0000256" key="10">
    <source>
        <dbReference type="ARBA" id="ARBA00048680"/>
    </source>
</evidence>
<organism evidence="18 20">
    <name type="scientific">Mus musculus</name>
    <name type="common">Mouse</name>
    <dbReference type="NCBI Taxonomy" id="10090"/>
    <lineage>
        <taxon>Eukaryota</taxon>
        <taxon>Metazoa</taxon>
        <taxon>Chordata</taxon>
        <taxon>Craniata</taxon>
        <taxon>Vertebrata</taxon>
        <taxon>Euteleostomi</taxon>
        <taxon>Mammalia</taxon>
        <taxon>Eutheria</taxon>
        <taxon>Euarchontoglires</taxon>
        <taxon>Glires</taxon>
        <taxon>Rodentia</taxon>
        <taxon>Myomorpha</taxon>
        <taxon>Muroidea</taxon>
        <taxon>Muridae</taxon>
        <taxon>Murinae</taxon>
        <taxon>Mus</taxon>
        <taxon>Mus</taxon>
    </lineage>
</organism>
<evidence type="ECO:0000256" key="15">
    <source>
        <dbReference type="ARBA" id="ARBA00049322"/>
    </source>
</evidence>
<dbReference type="GeneID" id="109254"/>
<dbReference type="Antibodypedia" id="63585">
    <property type="antibodies" value="3 antibodies from 3 providers"/>
</dbReference>
<comment type="subcellular location">
    <subcellularLocation>
        <location evidence="2">Endomembrane system</location>
        <topology evidence="2">Multi-pass membrane protein</topology>
    </subcellularLocation>
</comment>
<dbReference type="jPOST" id="A0A0R4J0W3"/>
<feature type="transmembrane region" description="Helical" evidence="17">
    <location>
        <begin position="157"/>
        <end position="176"/>
    </location>
</feature>
<evidence type="ECO:0000256" key="11">
    <source>
        <dbReference type="ARBA" id="ARBA00048701"/>
    </source>
</evidence>
<dbReference type="OMA" id="AFFPPWI"/>
<feature type="transmembrane region" description="Helical" evidence="17">
    <location>
        <begin position="188"/>
        <end position="207"/>
    </location>
</feature>
<evidence type="ECO:0000256" key="12">
    <source>
        <dbReference type="ARBA" id="ARBA00048800"/>
    </source>
</evidence>
<reference evidence="18 20" key="1">
    <citation type="journal article" date="2009" name="PLoS Biol.">
        <title>Lineage-specific biology revealed by a finished genome assembly of the mouse.</title>
        <authorList>
            <consortium name="Mouse Genome Sequencing Consortium"/>
            <person name="Church D.M."/>
            <person name="Goodstadt L."/>
            <person name="Hillier L.W."/>
            <person name="Zody M.C."/>
            <person name="Goldstein S."/>
            <person name="She X."/>
            <person name="Bult C.J."/>
            <person name="Agarwala R."/>
            <person name="Cherry J.L."/>
            <person name="DiCuccio M."/>
            <person name="Hlavina W."/>
            <person name="Kapustin Y."/>
            <person name="Meric P."/>
            <person name="Maglott D."/>
            <person name="Birtle Z."/>
            <person name="Marques A.C."/>
            <person name="Graves T."/>
            <person name="Zhou S."/>
            <person name="Teague B."/>
            <person name="Potamousis K."/>
            <person name="Churas C."/>
            <person name="Place M."/>
            <person name="Herschleb J."/>
            <person name="Runnheim R."/>
            <person name="Forrest D."/>
            <person name="Amos-Landgraf J."/>
            <person name="Schwartz D.C."/>
            <person name="Cheng Z."/>
            <person name="Lindblad-Toh K."/>
            <person name="Eichler E.E."/>
            <person name="Ponting C.P."/>
        </authorList>
    </citation>
    <scope>NUCLEOTIDE SEQUENCE [LARGE SCALE GENOMIC DNA]</scope>
    <source>
        <strain evidence="18 20">C57BL/6J</strain>
    </source>
</reference>
<reference evidence="18 20" key="2">
    <citation type="journal article" date="2011" name="PLoS Biol.">
        <title>Modernizing reference genome assemblies.</title>
        <authorList>
            <person name="Church D.M."/>
            <person name="Schneider V.A."/>
            <person name="Graves T."/>
            <person name="Auger K."/>
            <person name="Cunningham F."/>
            <person name="Bouk N."/>
            <person name="Chen H.C."/>
            <person name="Agarwala R."/>
            <person name="McLaren W.M."/>
            <person name="Ritchie G.R."/>
            <person name="Albracht D."/>
            <person name="Kremitzki M."/>
            <person name="Rock S."/>
            <person name="Kotkiewicz H."/>
            <person name="Kremitzki C."/>
            <person name="Wollam A."/>
            <person name="Trani L."/>
            <person name="Fulton L."/>
            <person name="Fulton R."/>
            <person name="Matthews L."/>
            <person name="Whitehead S."/>
            <person name="Chow W."/>
            <person name="Torrance J."/>
            <person name="Dunn M."/>
            <person name="Harden G."/>
            <person name="Threadgold G."/>
            <person name="Wood J."/>
            <person name="Collins J."/>
            <person name="Heath P."/>
            <person name="Griffiths G."/>
            <person name="Pelan S."/>
            <person name="Grafham D."/>
            <person name="Eichler E.E."/>
            <person name="Weinstock G."/>
            <person name="Mardis E.R."/>
            <person name="Wilson R.K."/>
            <person name="Howe K."/>
            <person name="Flicek P."/>
            <person name="Hubbard T."/>
        </authorList>
    </citation>
    <scope>NUCLEOTIDE SEQUENCE [LARGE SCALE GENOMIC DNA]</scope>
    <source>
        <strain evidence="18 20">C57BL/6J</strain>
    </source>
</reference>
<evidence type="ECO:0000256" key="3">
    <source>
        <dbReference type="ARBA" id="ARBA00009300"/>
    </source>
</evidence>
<comment type="catalytic activity">
    <reaction evidence="7">
        <text>12-hexadecanoyloxy-octadecanoate + H2O = 12-hydroxyoctadecanoate + hexadecanoate + H(+)</text>
        <dbReference type="Rhea" id="RHEA:52056"/>
        <dbReference type="ChEBI" id="CHEBI:7896"/>
        <dbReference type="ChEBI" id="CHEBI:15377"/>
        <dbReference type="ChEBI" id="CHEBI:15378"/>
        <dbReference type="ChEBI" id="CHEBI:83677"/>
        <dbReference type="ChEBI" id="CHEBI:84201"/>
    </reaction>
    <physiologicalReaction direction="left-to-right" evidence="7">
        <dbReference type="Rhea" id="RHEA:52057"/>
    </physiologicalReaction>
</comment>
<comment type="catalytic activity">
    <reaction evidence="11">
        <text>12-(9Z-octadecenoyloxy)-octadecanoate + H2O = 12-hydroxyoctadecanoate + (9Z)-octadecenoate + H(+)</text>
        <dbReference type="Rhea" id="RHEA:52060"/>
        <dbReference type="ChEBI" id="CHEBI:15377"/>
        <dbReference type="ChEBI" id="CHEBI:15378"/>
        <dbReference type="ChEBI" id="CHEBI:30823"/>
        <dbReference type="ChEBI" id="CHEBI:84201"/>
        <dbReference type="ChEBI" id="CHEBI:136302"/>
    </reaction>
    <physiologicalReaction direction="left-to-right" evidence="11">
        <dbReference type="Rhea" id="RHEA:52061"/>
    </physiologicalReaction>
</comment>
<evidence type="ECO:0000256" key="5">
    <source>
        <dbReference type="ARBA" id="ARBA00022989"/>
    </source>
</evidence>
<protein>
    <submittedName>
        <fullName evidence="18">Androgen dependent TFPI regulating protein</fullName>
    </submittedName>
</protein>
<evidence type="ECO:0000313" key="20">
    <source>
        <dbReference type="Proteomes" id="UP000000589"/>
    </source>
</evidence>
<dbReference type="ExpressionAtlas" id="A0A0R4J0W3">
    <property type="expression patterns" value="baseline and differential"/>
</dbReference>
<reference evidence="18" key="4">
    <citation type="submission" date="2025-09" db="UniProtKB">
        <authorList>
            <consortium name="Ensembl"/>
        </authorList>
    </citation>
    <scope>IDENTIFICATION</scope>
    <source>
        <strain evidence="18">C57BL/6J</strain>
    </source>
</reference>
<comment type="catalytic activity">
    <reaction evidence="14">
        <text>13-(9Z-octadecenoyloxy)-octadecanoate + H2O = 13-hydroxy-octadecanoate + (9Z)-octadecenoate + H(+)</text>
        <dbReference type="Rhea" id="RHEA:52064"/>
        <dbReference type="ChEBI" id="CHEBI:15377"/>
        <dbReference type="ChEBI" id="CHEBI:15378"/>
        <dbReference type="ChEBI" id="CHEBI:30823"/>
        <dbReference type="ChEBI" id="CHEBI:136303"/>
        <dbReference type="ChEBI" id="CHEBI:136304"/>
    </reaction>
    <physiologicalReaction direction="left-to-right" evidence="14">
        <dbReference type="Rhea" id="RHEA:52065"/>
    </physiologicalReaction>
</comment>
<evidence type="ECO:0000313" key="18">
    <source>
        <dbReference type="Ensembl" id="ENSMUSP00000071899.4"/>
    </source>
</evidence>
<feature type="transmembrane region" description="Helical" evidence="17">
    <location>
        <begin position="117"/>
        <end position="137"/>
    </location>
</feature>
<evidence type="ECO:0000256" key="13">
    <source>
        <dbReference type="ARBA" id="ARBA00049221"/>
    </source>
</evidence>
<dbReference type="Pfam" id="PF04750">
    <property type="entry name" value="Far-17a_AIG1"/>
    <property type="match status" value="1"/>
</dbReference>
<accession>A0A0R4J0W3</accession>
<evidence type="ECO:0000256" key="14">
    <source>
        <dbReference type="ARBA" id="ARBA00049296"/>
    </source>
</evidence>
<evidence type="ECO:0000256" key="17">
    <source>
        <dbReference type="SAM" id="Phobius"/>
    </source>
</evidence>
<dbReference type="Bgee" id="ENSMUSG00000058022">
    <property type="expression patterns" value="Expressed in left lobe of liver and 104 other cell types or tissues"/>
</dbReference>
<gene>
    <name evidence="18 19" type="primary">Adtrp</name>
</gene>
<dbReference type="AlphaFoldDB" id="A0A0R4J0W3"/>
<name>A0A0R4J0W3_MOUSE</name>
<reference evidence="18" key="3">
    <citation type="submission" date="2025-08" db="UniProtKB">
        <authorList>
            <consortium name="Ensembl"/>
        </authorList>
    </citation>
    <scope>IDENTIFICATION</scope>
    <source>
        <strain evidence="18">C57BL/6J</strain>
    </source>
</reference>
<feature type="transmembrane region" description="Helical" evidence="17">
    <location>
        <begin position="219"/>
        <end position="242"/>
    </location>
</feature>
<evidence type="ECO:0000256" key="6">
    <source>
        <dbReference type="ARBA" id="ARBA00023136"/>
    </source>
</evidence>
<evidence type="ECO:0000256" key="7">
    <source>
        <dbReference type="ARBA" id="ARBA00047368"/>
    </source>
</evidence>
<evidence type="ECO:0000256" key="4">
    <source>
        <dbReference type="ARBA" id="ARBA00022692"/>
    </source>
</evidence>
<dbReference type="PANTHER" id="PTHR10989">
    <property type="entry name" value="ANDROGEN-INDUCED PROTEIN 1-RELATED"/>
    <property type="match status" value="1"/>
</dbReference>
<evidence type="ECO:0000256" key="9">
    <source>
        <dbReference type="ARBA" id="ARBA00047863"/>
    </source>
</evidence>